<evidence type="ECO:0000313" key="2">
    <source>
        <dbReference type="Proteomes" id="UP000003963"/>
    </source>
</evidence>
<dbReference type="Gene3D" id="2.120.10.30">
    <property type="entry name" value="TolB, C-terminal domain"/>
    <property type="match status" value="1"/>
</dbReference>
<gene>
    <name evidence="1" type="ORF">SSOG_08988</name>
</gene>
<accession>D9WKZ9</accession>
<dbReference type="STRING" id="457427.SSOG_08988"/>
<name>D9WKZ9_9ACTN</name>
<proteinExistence type="predicted"/>
<dbReference type="InterPro" id="IPR011042">
    <property type="entry name" value="6-blade_b-propeller_TolB-like"/>
</dbReference>
<sequence length="163" mass="17186">MCWLSDVAMARHAAHTSRPREKHPTWSEPPPSATTNFFGANGVKVRNGAVWVSNIDRGTILRTLLTGKGTAGRPQIKASGLDSVDDFAFTGRGDQLLAALNIPSKVVLITPGGPARTVLDENDGLRNTTSVAVAVDKDTVYVNSGALTTGGDANLLTAHLGRR</sequence>
<evidence type="ECO:0000313" key="1">
    <source>
        <dbReference type="EMBL" id="EFL29274.1"/>
    </source>
</evidence>
<dbReference type="Proteomes" id="UP000003963">
    <property type="component" value="Unassembled WGS sequence"/>
</dbReference>
<organism evidence="1 2">
    <name type="scientific">Streptomyces himastatinicus ATCC 53653</name>
    <dbReference type="NCBI Taxonomy" id="457427"/>
    <lineage>
        <taxon>Bacteria</taxon>
        <taxon>Bacillati</taxon>
        <taxon>Actinomycetota</taxon>
        <taxon>Actinomycetes</taxon>
        <taxon>Kitasatosporales</taxon>
        <taxon>Streptomycetaceae</taxon>
        <taxon>Streptomyces</taxon>
        <taxon>Streptomyces violaceusniger group</taxon>
    </lineage>
</organism>
<reference evidence="1 2" key="1">
    <citation type="submission" date="2009-02" db="EMBL/GenBank/DDBJ databases">
        <title>Annotation of Streptomyces hygroscopicus strain ATCC 53653.</title>
        <authorList>
            <consortium name="The Broad Institute Genome Sequencing Platform"/>
            <consortium name="Broad Institute Microbial Sequencing Center"/>
            <person name="Fischbach M."/>
            <person name="Godfrey P."/>
            <person name="Ward D."/>
            <person name="Young S."/>
            <person name="Zeng Q."/>
            <person name="Koehrsen M."/>
            <person name="Alvarado L."/>
            <person name="Berlin A.M."/>
            <person name="Bochicchio J."/>
            <person name="Borenstein D."/>
            <person name="Chapman S.B."/>
            <person name="Chen Z."/>
            <person name="Engels R."/>
            <person name="Freedman E."/>
            <person name="Gellesch M."/>
            <person name="Goldberg J."/>
            <person name="Griggs A."/>
            <person name="Gujja S."/>
            <person name="Heilman E.R."/>
            <person name="Heiman D.I."/>
            <person name="Hepburn T.A."/>
            <person name="Howarth C."/>
            <person name="Jen D."/>
            <person name="Larson L."/>
            <person name="Lewis B."/>
            <person name="Mehta T."/>
            <person name="Park D."/>
            <person name="Pearson M."/>
            <person name="Richards J."/>
            <person name="Roberts A."/>
            <person name="Saif S."/>
            <person name="Shea T.D."/>
            <person name="Shenoy N."/>
            <person name="Sisk P."/>
            <person name="Stolte C."/>
            <person name="Sykes S.N."/>
            <person name="Thomson T."/>
            <person name="Walk T."/>
            <person name="White J."/>
            <person name="Yandava C."/>
            <person name="Straight P."/>
            <person name="Clardy J."/>
            <person name="Hung D."/>
            <person name="Kolter R."/>
            <person name="Mekalanos J."/>
            <person name="Walker S."/>
            <person name="Walsh C.T."/>
            <person name="Wieland-Brown L.C."/>
            <person name="Haas B."/>
            <person name="Nusbaum C."/>
            <person name="Birren B."/>
        </authorList>
    </citation>
    <scope>NUCLEOTIDE SEQUENCE [LARGE SCALE GENOMIC DNA]</scope>
    <source>
        <strain evidence="1 2">ATCC 53653</strain>
    </source>
</reference>
<dbReference type="EMBL" id="GG657754">
    <property type="protein sequence ID" value="EFL29274.1"/>
    <property type="molecule type" value="Genomic_DNA"/>
</dbReference>
<keyword evidence="2" id="KW-1185">Reference proteome</keyword>
<dbReference type="HOGENOM" id="CLU_1626127_0_0_11"/>
<protein>
    <submittedName>
        <fullName evidence="1">Uncharacterized protein</fullName>
    </submittedName>
</protein>
<dbReference type="AlphaFoldDB" id="D9WKZ9"/>
<dbReference type="SUPFAM" id="SSF63829">
    <property type="entry name" value="Calcium-dependent phosphotriesterase"/>
    <property type="match status" value="1"/>
</dbReference>